<dbReference type="InterPro" id="IPR036915">
    <property type="entry name" value="Cyclin-like_sf"/>
</dbReference>
<evidence type="ECO:0000256" key="2">
    <source>
        <dbReference type="ARBA" id="ARBA00022618"/>
    </source>
</evidence>
<dbReference type="GO" id="GO:0051301">
    <property type="term" value="P:cell division"/>
    <property type="evidence" value="ECO:0007669"/>
    <property type="project" value="UniProtKB-KW"/>
</dbReference>
<dbReference type="Gene3D" id="1.10.472.10">
    <property type="entry name" value="Cyclin-like"/>
    <property type="match status" value="2"/>
</dbReference>
<dbReference type="InterPro" id="IPR006671">
    <property type="entry name" value="Cyclin_N"/>
</dbReference>
<organism evidence="8">
    <name type="scientific">Lagerstroemia indica</name>
    <name type="common">crepe myrtle</name>
    <dbReference type="NCBI Taxonomy" id="141186"/>
    <lineage>
        <taxon>Eukaryota</taxon>
        <taxon>Viridiplantae</taxon>
        <taxon>Streptophyta</taxon>
        <taxon>Embryophyta</taxon>
        <taxon>Tracheophyta</taxon>
        <taxon>Spermatophyta</taxon>
        <taxon>Magnoliopsida</taxon>
        <taxon>eudicotyledons</taxon>
        <taxon>Gunneridae</taxon>
        <taxon>Pentapetalae</taxon>
        <taxon>rosids</taxon>
        <taxon>malvids</taxon>
        <taxon>Myrtales</taxon>
        <taxon>Lythraceae</taxon>
        <taxon>Lagerstroemia</taxon>
    </lineage>
</organism>
<evidence type="ECO:0000256" key="3">
    <source>
        <dbReference type="ARBA" id="ARBA00023127"/>
    </source>
</evidence>
<dbReference type="InterPro" id="IPR039361">
    <property type="entry name" value="Cyclin"/>
</dbReference>
<reference evidence="8" key="1">
    <citation type="submission" date="2020-02" db="EMBL/GenBank/DDBJ databases">
        <authorList>
            <person name="Ye Z."/>
            <person name="YiQian J."/>
        </authorList>
    </citation>
    <scope>NUCLEOTIDE SEQUENCE</scope>
</reference>
<comment type="similarity">
    <text evidence="1">Belongs to the cyclin family. Cyclin D subfamily.</text>
</comment>
<name>A0A7U1GJ20_9MYRT</name>
<dbReference type="CDD" id="cd20543">
    <property type="entry name" value="CYCLIN_AtCycD-like_rpt1"/>
    <property type="match status" value="1"/>
</dbReference>
<dbReference type="Pfam" id="PF02984">
    <property type="entry name" value="Cyclin_C"/>
    <property type="match status" value="1"/>
</dbReference>
<dbReference type="EMBL" id="MT111551">
    <property type="protein sequence ID" value="QQZ01115.1"/>
    <property type="molecule type" value="mRNA"/>
</dbReference>
<evidence type="ECO:0000313" key="8">
    <source>
        <dbReference type="EMBL" id="QQZ01115.1"/>
    </source>
</evidence>
<dbReference type="AlphaFoldDB" id="A0A7U1GJ20"/>
<keyword evidence="2" id="KW-0132">Cell division</keyword>
<evidence type="ECO:0000256" key="1">
    <source>
        <dbReference type="ARBA" id="ARBA00009065"/>
    </source>
</evidence>
<dbReference type="InterPro" id="IPR048258">
    <property type="entry name" value="Cyclins_cyclin-box"/>
</dbReference>
<evidence type="ECO:0000256" key="4">
    <source>
        <dbReference type="ARBA" id="ARBA00023306"/>
    </source>
</evidence>
<feature type="domain" description="Cyclin C-terminal" evidence="7">
    <location>
        <begin position="174"/>
        <end position="312"/>
    </location>
</feature>
<evidence type="ECO:0000259" key="6">
    <source>
        <dbReference type="SMART" id="SM00385"/>
    </source>
</evidence>
<keyword evidence="4" id="KW-0131">Cell cycle</keyword>
<dbReference type="FunFam" id="1.10.472.10:FF:000060">
    <property type="entry name" value="D6-type cyclin"/>
    <property type="match status" value="1"/>
</dbReference>
<dbReference type="PROSITE" id="PS00292">
    <property type="entry name" value="CYCLINS"/>
    <property type="match status" value="1"/>
</dbReference>
<dbReference type="SUPFAM" id="SSF47954">
    <property type="entry name" value="Cyclin-like"/>
    <property type="match status" value="2"/>
</dbReference>
<dbReference type="CDD" id="cd20544">
    <property type="entry name" value="CYCLIN_AtCycD-like_rpt2"/>
    <property type="match status" value="1"/>
</dbReference>
<dbReference type="PANTHER" id="PTHR10177">
    <property type="entry name" value="CYCLINS"/>
    <property type="match status" value="1"/>
</dbReference>
<evidence type="ECO:0000259" key="7">
    <source>
        <dbReference type="SMART" id="SM01332"/>
    </source>
</evidence>
<dbReference type="SMART" id="SM00385">
    <property type="entry name" value="CYCLIN"/>
    <property type="match status" value="1"/>
</dbReference>
<keyword evidence="3 5" id="KW-0195">Cyclin</keyword>
<dbReference type="Pfam" id="PF00134">
    <property type="entry name" value="Cyclin_N"/>
    <property type="match status" value="1"/>
</dbReference>
<evidence type="ECO:0000256" key="5">
    <source>
        <dbReference type="RuleBase" id="RU000383"/>
    </source>
</evidence>
<dbReference type="InterPro" id="IPR004367">
    <property type="entry name" value="Cyclin_C-dom"/>
</dbReference>
<accession>A0A7U1GJ20</accession>
<protein>
    <submittedName>
        <fullName evidence="8">Cyclin-D3-like protein</fullName>
    </submittedName>
</protein>
<sequence length="343" mass="38203">MPPQSYPRPESLSLRGLYCSEELVDETHHPWEPPPTLLEHHLSWEDDELASLLAKQSRPEISPELSESRHGAVQWVLRLHANYGFSAPTAVLAVDYLDRFLSSCPRSRWRRPPWMGQLTAVACLSLAAKVEEASAPLLLDFQAEESACYFFEAKTIKRMELLVLSTLQWRMNPVTPLSFLDHIARRLGSGDPYLCCEFLRRCEDILLSVLPDIRLLQFPPSVVAAATALQVISGSEKPLLGEECRSQLLGILADDKENVESCRKLISEYVALAARSAGSLPRRNKRRCHGSSGSDPGSPRGVVDYVCVEVVDYVCVSSNDSWEAAPLSTSASPVLLRPKKHRS</sequence>
<feature type="domain" description="Cyclin-like" evidence="6">
    <location>
        <begin position="74"/>
        <end position="165"/>
    </location>
</feature>
<proteinExistence type="evidence at transcript level"/>
<dbReference type="InterPro" id="IPR013763">
    <property type="entry name" value="Cyclin-like_dom"/>
</dbReference>
<dbReference type="SMART" id="SM01332">
    <property type="entry name" value="Cyclin_C"/>
    <property type="match status" value="1"/>
</dbReference>